<gene>
    <name evidence="1" type="ORF">GPM918_LOCUS13378</name>
    <name evidence="2" type="ORF">SRO942_LOCUS13378</name>
</gene>
<accession>A0A814G951</accession>
<evidence type="ECO:0000313" key="2">
    <source>
        <dbReference type="EMBL" id="CAF3765334.1"/>
    </source>
</evidence>
<keyword evidence="3" id="KW-1185">Reference proteome</keyword>
<dbReference type="EMBL" id="CAJOBC010003066">
    <property type="protein sequence ID" value="CAF3765334.1"/>
    <property type="molecule type" value="Genomic_DNA"/>
</dbReference>
<protein>
    <submittedName>
        <fullName evidence="1">Uncharacterized protein</fullName>
    </submittedName>
</protein>
<dbReference type="EMBL" id="CAJNOQ010003066">
    <property type="protein sequence ID" value="CAF0993528.1"/>
    <property type="molecule type" value="Genomic_DNA"/>
</dbReference>
<dbReference type="Proteomes" id="UP000681722">
    <property type="component" value="Unassembled WGS sequence"/>
</dbReference>
<reference evidence="1" key="1">
    <citation type="submission" date="2021-02" db="EMBL/GenBank/DDBJ databases">
        <authorList>
            <person name="Nowell W R."/>
        </authorList>
    </citation>
    <scope>NUCLEOTIDE SEQUENCE</scope>
</reference>
<feature type="non-terminal residue" evidence="1">
    <location>
        <position position="1"/>
    </location>
</feature>
<evidence type="ECO:0000313" key="1">
    <source>
        <dbReference type="EMBL" id="CAF0993528.1"/>
    </source>
</evidence>
<dbReference type="AlphaFoldDB" id="A0A814G951"/>
<proteinExistence type="predicted"/>
<sequence>MLDFEYSETNDIYRQHLLLDNNSINPLWYNNLNEGIVRIKLKKNSDFVEVYLTEKPSRTLLTLENNININIEVKKTKLNGYHIIFYDSHTIDDIPILIINRNQFSIKYCLNYNEKALECPARSYVYRTSNYLNEQDRNLIITHGKQSYKIDNYTIPNFTTDYIQLYDQGHRIVYLFASKKYLNNVWKLLSLTNKFNNCIQLNITHIGISIVNDLKCQEIAYITMRDTQAIYDWSEKEDRFKATSNHLQ</sequence>
<evidence type="ECO:0000313" key="3">
    <source>
        <dbReference type="Proteomes" id="UP000663829"/>
    </source>
</evidence>
<dbReference type="Proteomes" id="UP000663829">
    <property type="component" value="Unassembled WGS sequence"/>
</dbReference>
<name>A0A814G951_9BILA</name>
<comment type="caution">
    <text evidence="1">The sequence shown here is derived from an EMBL/GenBank/DDBJ whole genome shotgun (WGS) entry which is preliminary data.</text>
</comment>
<organism evidence="1 3">
    <name type="scientific">Didymodactylos carnosus</name>
    <dbReference type="NCBI Taxonomy" id="1234261"/>
    <lineage>
        <taxon>Eukaryota</taxon>
        <taxon>Metazoa</taxon>
        <taxon>Spiralia</taxon>
        <taxon>Gnathifera</taxon>
        <taxon>Rotifera</taxon>
        <taxon>Eurotatoria</taxon>
        <taxon>Bdelloidea</taxon>
        <taxon>Philodinida</taxon>
        <taxon>Philodinidae</taxon>
        <taxon>Didymodactylos</taxon>
    </lineage>
</organism>